<evidence type="ECO:0000256" key="13">
    <source>
        <dbReference type="ARBA" id="ARBA00022842"/>
    </source>
</evidence>
<dbReference type="Proteomes" id="UP000824178">
    <property type="component" value="Unassembled WGS sequence"/>
</dbReference>
<evidence type="ECO:0000256" key="2">
    <source>
        <dbReference type="ARBA" id="ARBA00001958"/>
    </source>
</evidence>
<dbReference type="SUPFAM" id="SSF51621">
    <property type="entry name" value="Phosphoenolpyruvate/pyruvate domain"/>
    <property type="match status" value="1"/>
</dbReference>
<evidence type="ECO:0000259" key="20">
    <source>
        <dbReference type="Pfam" id="PF00391"/>
    </source>
</evidence>
<dbReference type="InterPro" id="IPR036637">
    <property type="entry name" value="Phosphohistidine_dom_sf"/>
</dbReference>
<comment type="cofactor">
    <cofactor evidence="2">
        <name>K(+)</name>
        <dbReference type="ChEBI" id="CHEBI:29103"/>
    </cofactor>
</comment>
<sequence length="586" mass="63165">MRKTKIICTLGPATDREGVLRALVENGMNVARLNFSHGSHEEHKGRLDALKAIREELNQPVAALLDTKGPEIRLKNFVNGKEQLVTGQTFTLTSREVEGTNEICSITYKDLPHDVAAGGTIMLDDGLIQLAIRSVNDTDIVCEVLNNGVIKDHKGVNVPGIHLSMPYMSQRDRDDIIFGIEQGFDFIAASFVRTAQDVYEIRNLLNMYDSDIRIIAKIENQEGIENIDSILAAADAVMVARGDLGVEIDFAELPGIQKSIIDRSFSFGKPIITATQMLDSMINNPRPTRAEISDVANAIYDGTSAIMLSGETAAGAYPVEALKTMATIAERTENEAHYRNLRLAQMNLTRKTSVSDATAHAACLTAQDVNASAIVTVSESGSTARLLSKYRPTQPIIACVMRPIIQRQLSLSWGITPLIMPLAHSTDELIEMSTTLAEQNGYLHNGELAVVTAGVPVGVSGTTNMVKIHMVGNCLAKGVGVGRDDCENVSATGKACVCRTLDEIRARFKPGMVLVLPSTNNDMMPYIRDAAALVVEEPGMNSHAAIVGKALLKPTIVGVTGATTHIRDGLDIAVDCAHGSVQSLQI</sequence>
<dbReference type="InterPro" id="IPR040442">
    <property type="entry name" value="Pyrv_kinase-like_dom_sf"/>
</dbReference>
<evidence type="ECO:0000313" key="23">
    <source>
        <dbReference type="Proteomes" id="UP000824178"/>
    </source>
</evidence>
<evidence type="ECO:0000256" key="7">
    <source>
        <dbReference type="ARBA" id="ARBA00018587"/>
    </source>
</evidence>
<dbReference type="SUPFAM" id="SSF52935">
    <property type="entry name" value="PK C-terminal domain-like"/>
    <property type="match status" value="1"/>
</dbReference>
<evidence type="ECO:0000256" key="5">
    <source>
        <dbReference type="ARBA" id="ARBA00008663"/>
    </source>
</evidence>
<dbReference type="InterPro" id="IPR001697">
    <property type="entry name" value="Pyr_Knase"/>
</dbReference>
<keyword evidence="13 18" id="KW-0460">Magnesium</keyword>
<reference evidence="22" key="2">
    <citation type="submission" date="2021-04" db="EMBL/GenBank/DDBJ databases">
        <authorList>
            <person name="Gilroy R."/>
        </authorList>
    </citation>
    <scope>NUCLEOTIDE SEQUENCE</scope>
    <source>
        <strain evidence="22">742</strain>
    </source>
</reference>
<dbReference type="EMBL" id="JAHLFH010000100">
    <property type="protein sequence ID" value="MBU3819669.1"/>
    <property type="molecule type" value="Genomic_DNA"/>
</dbReference>
<gene>
    <name evidence="22" type="primary">pyk</name>
    <name evidence="22" type="ORF">H9864_04790</name>
</gene>
<dbReference type="Gene3D" id="3.40.1380.20">
    <property type="entry name" value="Pyruvate kinase, C-terminal domain"/>
    <property type="match status" value="1"/>
</dbReference>
<dbReference type="FunFam" id="2.40.33.10:FF:000001">
    <property type="entry name" value="Pyruvate kinase"/>
    <property type="match status" value="1"/>
</dbReference>
<dbReference type="InterPro" id="IPR015813">
    <property type="entry name" value="Pyrv/PenolPyrv_kinase-like_dom"/>
</dbReference>
<accession>A0A9E2NS66</accession>
<dbReference type="Pfam" id="PF00391">
    <property type="entry name" value="PEP-utilizers"/>
    <property type="match status" value="1"/>
</dbReference>
<keyword evidence="14" id="KW-0630">Potassium</keyword>
<keyword evidence="9" id="KW-0479">Metal-binding</keyword>
<evidence type="ECO:0000256" key="8">
    <source>
        <dbReference type="ARBA" id="ARBA00022679"/>
    </source>
</evidence>
<keyword evidence="11 18" id="KW-0418">Kinase</keyword>
<evidence type="ECO:0000256" key="10">
    <source>
        <dbReference type="ARBA" id="ARBA00022741"/>
    </source>
</evidence>
<dbReference type="PRINTS" id="PR01050">
    <property type="entry name" value="PYRUVTKNASE"/>
</dbReference>
<dbReference type="EC" id="2.7.1.40" evidence="6 17"/>
<protein>
    <recommendedName>
        <fullName evidence="7 17">Pyruvate kinase</fullName>
        <ecNumber evidence="6 17">2.7.1.40</ecNumber>
    </recommendedName>
</protein>
<dbReference type="InterPro" id="IPR008279">
    <property type="entry name" value="PEP-util_enz_mobile_dom"/>
</dbReference>
<comment type="cofactor">
    <cofactor evidence="1">
        <name>Mg(2+)</name>
        <dbReference type="ChEBI" id="CHEBI:18420"/>
    </cofactor>
</comment>
<reference evidence="22" key="1">
    <citation type="journal article" date="2021" name="PeerJ">
        <title>Extensive microbial diversity within the chicken gut microbiome revealed by metagenomics and culture.</title>
        <authorList>
            <person name="Gilroy R."/>
            <person name="Ravi A."/>
            <person name="Getino M."/>
            <person name="Pursley I."/>
            <person name="Horton D.L."/>
            <person name="Alikhan N.F."/>
            <person name="Baker D."/>
            <person name="Gharbi K."/>
            <person name="Hall N."/>
            <person name="Watson M."/>
            <person name="Adriaenssens E.M."/>
            <person name="Foster-Nyarko E."/>
            <person name="Jarju S."/>
            <person name="Secka A."/>
            <person name="Antonio M."/>
            <person name="Oren A."/>
            <person name="Chaudhuri R.R."/>
            <person name="La Ragione R."/>
            <person name="Hildebrand F."/>
            <person name="Pallen M.J."/>
        </authorList>
    </citation>
    <scope>NUCLEOTIDE SEQUENCE</scope>
    <source>
        <strain evidence="22">742</strain>
    </source>
</reference>
<dbReference type="GO" id="GO:0000287">
    <property type="term" value="F:magnesium ion binding"/>
    <property type="evidence" value="ECO:0007669"/>
    <property type="project" value="UniProtKB-UniRule"/>
</dbReference>
<dbReference type="NCBIfam" id="TIGR01064">
    <property type="entry name" value="pyruv_kin"/>
    <property type="match status" value="1"/>
</dbReference>
<name>A0A9E2NS66_9FIRM</name>
<comment type="caution">
    <text evidence="22">The sequence shown here is derived from an EMBL/GenBank/DDBJ whole genome shotgun (WGS) entry which is preliminary data.</text>
</comment>
<evidence type="ECO:0000256" key="1">
    <source>
        <dbReference type="ARBA" id="ARBA00001946"/>
    </source>
</evidence>
<dbReference type="InterPro" id="IPR011037">
    <property type="entry name" value="Pyrv_Knase-like_insert_dom_sf"/>
</dbReference>
<comment type="similarity">
    <text evidence="5 18">Belongs to the pyruvate kinase family.</text>
</comment>
<proteinExistence type="inferred from homology"/>
<dbReference type="GO" id="GO:0016301">
    <property type="term" value="F:kinase activity"/>
    <property type="evidence" value="ECO:0007669"/>
    <property type="project" value="UniProtKB-KW"/>
</dbReference>
<evidence type="ECO:0000256" key="9">
    <source>
        <dbReference type="ARBA" id="ARBA00022723"/>
    </source>
</evidence>
<dbReference type="Gene3D" id="2.40.33.10">
    <property type="entry name" value="PK beta-barrel domain-like"/>
    <property type="match status" value="1"/>
</dbReference>
<feature type="domain" description="Pyruvate kinase C-terminal" evidence="21">
    <location>
        <begin position="356"/>
        <end position="469"/>
    </location>
</feature>
<evidence type="ECO:0000259" key="19">
    <source>
        <dbReference type="Pfam" id="PF00224"/>
    </source>
</evidence>
<evidence type="ECO:0000256" key="6">
    <source>
        <dbReference type="ARBA" id="ARBA00012142"/>
    </source>
</evidence>
<dbReference type="Pfam" id="PF02887">
    <property type="entry name" value="PK_C"/>
    <property type="match status" value="1"/>
</dbReference>
<keyword evidence="8 18" id="KW-0808">Transferase</keyword>
<dbReference type="GO" id="GO:0005524">
    <property type="term" value="F:ATP binding"/>
    <property type="evidence" value="ECO:0007669"/>
    <property type="project" value="UniProtKB-KW"/>
</dbReference>
<evidence type="ECO:0000256" key="4">
    <source>
        <dbReference type="ARBA" id="ARBA00006237"/>
    </source>
</evidence>
<comment type="similarity">
    <text evidence="4">In the C-terminal section; belongs to the PEP-utilizing enzyme family.</text>
</comment>
<dbReference type="InterPro" id="IPR036918">
    <property type="entry name" value="Pyrv_Knase_C_sf"/>
</dbReference>
<evidence type="ECO:0000256" key="16">
    <source>
        <dbReference type="ARBA" id="ARBA00023317"/>
    </source>
</evidence>
<evidence type="ECO:0000256" key="17">
    <source>
        <dbReference type="NCBIfam" id="TIGR01064"/>
    </source>
</evidence>
<dbReference type="SUPFAM" id="SSF52009">
    <property type="entry name" value="Phosphohistidine domain"/>
    <property type="match status" value="1"/>
</dbReference>
<evidence type="ECO:0000256" key="12">
    <source>
        <dbReference type="ARBA" id="ARBA00022840"/>
    </source>
</evidence>
<dbReference type="GO" id="GO:0004743">
    <property type="term" value="F:pyruvate kinase activity"/>
    <property type="evidence" value="ECO:0007669"/>
    <property type="project" value="UniProtKB-UniRule"/>
</dbReference>
<dbReference type="PANTHER" id="PTHR11817">
    <property type="entry name" value="PYRUVATE KINASE"/>
    <property type="match status" value="1"/>
</dbReference>
<dbReference type="GO" id="GO:0030955">
    <property type="term" value="F:potassium ion binding"/>
    <property type="evidence" value="ECO:0007669"/>
    <property type="project" value="UniProtKB-UniRule"/>
</dbReference>
<dbReference type="NCBIfam" id="NF004491">
    <property type="entry name" value="PRK05826.1"/>
    <property type="match status" value="1"/>
</dbReference>
<keyword evidence="10" id="KW-0547">Nucleotide-binding</keyword>
<organism evidence="22 23">
    <name type="scientific">Candidatus Faecalibacterium intestinavium</name>
    <dbReference type="NCBI Taxonomy" id="2838580"/>
    <lineage>
        <taxon>Bacteria</taxon>
        <taxon>Bacillati</taxon>
        <taxon>Bacillota</taxon>
        <taxon>Clostridia</taxon>
        <taxon>Eubacteriales</taxon>
        <taxon>Oscillospiraceae</taxon>
        <taxon>Faecalibacterium</taxon>
    </lineage>
</organism>
<feature type="domain" description="PEP-utilising enzyme mobile" evidence="20">
    <location>
        <begin position="508"/>
        <end position="579"/>
    </location>
</feature>
<comment type="pathway">
    <text evidence="3 18">Carbohydrate degradation; glycolysis; pyruvate from D-glyceraldehyde 3-phosphate: step 5/5.</text>
</comment>
<dbReference type="Gene3D" id="3.20.20.60">
    <property type="entry name" value="Phosphoenolpyruvate-binding domains"/>
    <property type="match status" value="1"/>
</dbReference>
<dbReference type="AlphaFoldDB" id="A0A9E2NS66"/>
<evidence type="ECO:0000256" key="11">
    <source>
        <dbReference type="ARBA" id="ARBA00022777"/>
    </source>
</evidence>
<evidence type="ECO:0000259" key="21">
    <source>
        <dbReference type="Pfam" id="PF02887"/>
    </source>
</evidence>
<keyword evidence="12" id="KW-0067">ATP-binding</keyword>
<feature type="domain" description="Pyruvate kinase barrel" evidence="19">
    <location>
        <begin position="1"/>
        <end position="321"/>
    </location>
</feature>
<dbReference type="SUPFAM" id="SSF50800">
    <property type="entry name" value="PK beta-barrel domain-like"/>
    <property type="match status" value="1"/>
</dbReference>
<dbReference type="PROSITE" id="PS00110">
    <property type="entry name" value="PYRUVATE_KINASE"/>
    <property type="match status" value="1"/>
</dbReference>
<dbReference type="Gene3D" id="3.50.30.10">
    <property type="entry name" value="Phosphohistidine domain"/>
    <property type="match status" value="1"/>
</dbReference>
<evidence type="ECO:0000313" key="22">
    <source>
        <dbReference type="EMBL" id="MBU3819669.1"/>
    </source>
</evidence>
<dbReference type="InterPro" id="IPR015795">
    <property type="entry name" value="Pyrv_Knase_C"/>
</dbReference>
<evidence type="ECO:0000256" key="3">
    <source>
        <dbReference type="ARBA" id="ARBA00004997"/>
    </source>
</evidence>
<dbReference type="InterPro" id="IPR018209">
    <property type="entry name" value="Pyrv_Knase_AS"/>
</dbReference>
<keyword evidence="16 22" id="KW-0670">Pyruvate</keyword>
<dbReference type="NCBIfam" id="NF004978">
    <property type="entry name" value="PRK06354.1"/>
    <property type="match status" value="1"/>
</dbReference>
<comment type="catalytic activity">
    <reaction evidence="18">
        <text>pyruvate + ATP = phosphoenolpyruvate + ADP + H(+)</text>
        <dbReference type="Rhea" id="RHEA:18157"/>
        <dbReference type="ChEBI" id="CHEBI:15361"/>
        <dbReference type="ChEBI" id="CHEBI:15378"/>
        <dbReference type="ChEBI" id="CHEBI:30616"/>
        <dbReference type="ChEBI" id="CHEBI:58702"/>
        <dbReference type="ChEBI" id="CHEBI:456216"/>
        <dbReference type="EC" id="2.7.1.40"/>
    </reaction>
</comment>
<evidence type="ECO:0000256" key="15">
    <source>
        <dbReference type="ARBA" id="ARBA00023152"/>
    </source>
</evidence>
<dbReference type="InterPro" id="IPR015793">
    <property type="entry name" value="Pyrv_Knase_brl"/>
</dbReference>
<evidence type="ECO:0000256" key="18">
    <source>
        <dbReference type="RuleBase" id="RU000504"/>
    </source>
</evidence>
<dbReference type="InterPro" id="IPR015806">
    <property type="entry name" value="Pyrv_Knase_insert_dom_sf"/>
</dbReference>
<keyword evidence="15 18" id="KW-0324">Glycolysis</keyword>
<dbReference type="Pfam" id="PF00224">
    <property type="entry name" value="PK"/>
    <property type="match status" value="1"/>
</dbReference>
<evidence type="ECO:0000256" key="14">
    <source>
        <dbReference type="ARBA" id="ARBA00022958"/>
    </source>
</evidence>